<organism evidence="1 2">
    <name type="scientific">Cohnella nanjingensis</name>
    <dbReference type="NCBI Taxonomy" id="1387779"/>
    <lineage>
        <taxon>Bacteria</taxon>
        <taxon>Bacillati</taxon>
        <taxon>Bacillota</taxon>
        <taxon>Bacilli</taxon>
        <taxon>Bacillales</taxon>
        <taxon>Paenibacillaceae</taxon>
        <taxon>Cohnella</taxon>
    </lineage>
</organism>
<comment type="caution">
    <text evidence="1">The sequence shown here is derived from an EMBL/GenBank/DDBJ whole genome shotgun (WGS) entry which is preliminary data.</text>
</comment>
<accession>A0A7X0RYH3</accession>
<dbReference type="InterPro" id="IPR036278">
    <property type="entry name" value="Sialidase_sf"/>
</dbReference>
<gene>
    <name evidence="1" type="ORF">H7C19_27425</name>
</gene>
<dbReference type="SUPFAM" id="SSF110296">
    <property type="entry name" value="Oligoxyloglucan reducing end-specific cellobiohydrolase"/>
    <property type="match status" value="1"/>
</dbReference>
<dbReference type="RefSeq" id="WP_185672283.1">
    <property type="nucleotide sequence ID" value="NZ_JACJVP010000047.1"/>
</dbReference>
<evidence type="ECO:0000313" key="1">
    <source>
        <dbReference type="EMBL" id="MBB6674419.1"/>
    </source>
</evidence>
<dbReference type="PANTHER" id="PTHR47199">
    <property type="entry name" value="PHOTOSYSTEM II STABILITY/ASSEMBLY FACTOR HCF136, CHLOROPLASTIC"/>
    <property type="match status" value="1"/>
</dbReference>
<dbReference type="InterPro" id="IPR015943">
    <property type="entry name" value="WD40/YVTN_repeat-like_dom_sf"/>
</dbReference>
<dbReference type="Proteomes" id="UP000547209">
    <property type="component" value="Unassembled WGS sequence"/>
</dbReference>
<dbReference type="EMBL" id="JACJVP010000047">
    <property type="protein sequence ID" value="MBB6674419.1"/>
    <property type="molecule type" value="Genomic_DNA"/>
</dbReference>
<proteinExistence type="predicted"/>
<dbReference type="CDD" id="cd15482">
    <property type="entry name" value="Sialidase_non-viral"/>
    <property type="match status" value="1"/>
</dbReference>
<dbReference type="Gene3D" id="2.130.10.10">
    <property type="entry name" value="YVTN repeat-like/Quinoprotein amine dehydrogenase"/>
    <property type="match status" value="2"/>
</dbReference>
<keyword evidence="2" id="KW-1185">Reference proteome</keyword>
<name>A0A7X0RYH3_9BACL</name>
<dbReference type="SUPFAM" id="SSF50939">
    <property type="entry name" value="Sialidases"/>
    <property type="match status" value="1"/>
</dbReference>
<evidence type="ECO:0000313" key="2">
    <source>
        <dbReference type="Proteomes" id="UP000547209"/>
    </source>
</evidence>
<reference evidence="1 2" key="1">
    <citation type="submission" date="2020-08" db="EMBL/GenBank/DDBJ databases">
        <title>Cohnella phylogeny.</title>
        <authorList>
            <person name="Dunlap C."/>
        </authorList>
    </citation>
    <scope>NUCLEOTIDE SEQUENCE [LARGE SCALE GENOMIC DNA]</scope>
    <source>
        <strain evidence="1 2">DSM 28246</strain>
    </source>
</reference>
<sequence length="335" mass="35681">MTQVTALRLADAKTGWAGGLGWIARTDDGGKGWQLQYEGDGEVNQLFALNGERAWATLKSGDPAQYILLHTTDGGRHWTKVGKAPNGGFLHFISDSEAYSANARTTDGGRTWTKLPAPAGIVGDAYYRDSRNGWAVTQTKGQFSFVRTSDGGRTWVQAMTRTWEGEISGVTIRSTGKSDAWIELDGGYGMTQRSYSLFHTADGGKHWTTVIAKGTAGGGPAPGFKTAEEGVPSNAGNSPGALYVVNPTVAFMSGQCQACDKSNTMGHTTNGGKTWLNGKAEFGGYGEPLVAAADAKHVWWITTDNSEPSVMYTSSDGGAHWTKAHTFDKPEAPKS</sequence>
<dbReference type="AlphaFoldDB" id="A0A7X0RYH3"/>
<protein>
    <recommendedName>
        <fullName evidence="3">Photosynthesis system II assembly factor Ycf48/Hcf136-like domain-containing protein</fullName>
    </recommendedName>
</protein>
<dbReference type="PANTHER" id="PTHR47199:SF2">
    <property type="entry name" value="PHOTOSYSTEM II STABILITY_ASSEMBLY FACTOR HCF136, CHLOROPLASTIC"/>
    <property type="match status" value="1"/>
</dbReference>
<evidence type="ECO:0008006" key="3">
    <source>
        <dbReference type="Google" id="ProtNLM"/>
    </source>
</evidence>